<sequence length="572" mass="64138">MNRSATRLSQAVKGFRISSNAIPKSSYRSLQSSVLPAIVNCHGKRAVTLGLHNALWQSKHCYTTAPSAEPTIAATETALGDCPGCGAPFQKSDPSKPGYLAERKPSTTINKKKQNKSLSEEAYQAALDELDPETRALLEGEPIESQPEQQQHQHKERNVCQRCYALQHHNASTTSSTPDFLRSSQQFGSLDFLKTKRDPLMVAVFDVTDLPASMGHLPKLLQQNPGARILLAANKMDLLPASARRHEQRIRDWILQHMKSIGVPTQQVVSVTLISAKKGWGIPTLMRKMDRERLPTDDIYLVGSTNVGKSALVNQFMSQIRGTLDAEGRRLKSQLKAQYKITSSAVPGTTMGTIKVPLHALGMTSDDGEGEGWEKRRFVTRDRFLIDTPGIINDQQLIHQLDYDEQKKLVNQKEMDPVTFKLEPGKSLLLKPLVRIDLLESDHPVLFTMFSPLAPHLTKTDKLPAAHALQDRNTNLRPVKDQSILRMSSLQPMDEIVRVRGMHRSHATVDFSFAGVGWVSLIGEFERATFRIWLPKDVDPHKVFTMRDPPFLPYEYKGSIRKFFGSGERTRK</sequence>
<dbReference type="FunCoup" id="S2JVH0">
    <property type="interactions" value="207"/>
</dbReference>
<evidence type="ECO:0000256" key="1">
    <source>
        <dbReference type="SAM" id="MobiDB-lite"/>
    </source>
</evidence>
<protein>
    <recommendedName>
        <fullName evidence="2">G domain-containing protein</fullName>
    </recommendedName>
</protein>
<dbReference type="OrthoDB" id="1696305at2759"/>
<evidence type="ECO:0000259" key="2">
    <source>
        <dbReference type="Pfam" id="PF01926"/>
    </source>
</evidence>
<dbReference type="Pfam" id="PF01926">
    <property type="entry name" value="MMR_HSR1"/>
    <property type="match status" value="1"/>
</dbReference>
<evidence type="ECO:0000313" key="4">
    <source>
        <dbReference type="Proteomes" id="UP000014254"/>
    </source>
</evidence>
<dbReference type="OMA" id="HYNEVQD"/>
<dbReference type="CDD" id="cd01855">
    <property type="entry name" value="YqeH"/>
    <property type="match status" value="1"/>
</dbReference>
<accession>S2JVH0</accession>
<name>S2JVH0_MUCC1</name>
<proteinExistence type="predicted"/>
<reference evidence="4" key="1">
    <citation type="submission" date="2013-05" db="EMBL/GenBank/DDBJ databases">
        <title>The Genome sequence of Mucor circinelloides f. circinelloides 1006PhL.</title>
        <authorList>
            <consortium name="The Broad Institute Genomics Platform"/>
            <person name="Cuomo C."/>
            <person name="Earl A."/>
            <person name="Findley K."/>
            <person name="Lee S.C."/>
            <person name="Walker B."/>
            <person name="Young S."/>
            <person name="Zeng Q."/>
            <person name="Gargeya S."/>
            <person name="Fitzgerald M."/>
            <person name="Haas B."/>
            <person name="Abouelleil A."/>
            <person name="Allen A.W."/>
            <person name="Alvarado L."/>
            <person name="Arachchi H.M."/>
            <person name="Berlin A.M."/>
            <person name="Chapman S.B."/>
            <person name="Gainer-Dewar J."/>
            <person name="Goldberg J."/>
            <person name="Griggs A."/>
            <person name="Gujja S."/>
            <person name="Hansen M."/>
            <person name="Howarth C."/>
            <person name="Imamovic A."/>
            <person name="Ireland A."/>
            <person name="Larimer J."/>
            <person name="McCowan C."/>
            <person name="Murphy C."/>
            <person name="Pearson M."/>
            <person name="Poon T.W."/>
            <person name="Priest M."/>
            <person name="Roberts A."/>
            <person name="Saif S."/>
            <person name="Shea T."/>
            <person name="Sisk P."/>
            <person name="Sykes S."/>
            <person name="Wortman J."/>
            <person name="Nusbaum C."/>
            <person name="Birren B."/>
        </authorList>
    </citation>
    <scope>NUCLEOTIDE SEQUENCE [LARGE SCALE GENOMIC DNA]</scope>
    <source>
        <strain evidence="4">1006PhL</strain>
    </source>
</reference>
<dbReference type="STRING" id="1220926.S2JVH0"/>
<dbReference type="SUPFAM" id="SSF52540">
    <property type="entry name" value="P-loop containing nucleoside triphosphate hydrolases"/>
    <property type="match status" value="1"/>
</dbReference>
<feature type="region of interest" description="Disordered" evidence="1">
    <location>
        <begin position="93"/>
        <end position="120"/>
    </location>
</feature>
<keyword evidence="4" id="KW-1185">Reference proteome</keyword>
<dbReference type="Proteomes" id="UP000014254">
    <property type="component" value="Unassembled WGS sequence"/>
</dbReference>
<gene>
    <name evidence="3" type="ORF">HMPREF1544_00690</name>
</gene>
<dbReference type="GO" id="GO:0005525">
    <property type="term" value="F:GTP binding"/>
    <property type="evidence" value="ECO:0007669"/>
    <property type="project" value="InterPro"/>
</dbReference>
<dbReference type="InParanoid" id="S2JVH0"/>
<dbReference type="InterPro" id="IPR050896">
    <property type="entry name" value="Mito_lipid_metab_GTPase"/>
</dbReference>
<dbReference type="VEuPathDB" id="FungiDB:HMPREF1544_00690"/>
<feature type="domain" description="G" evidence="2">
    <location>
        <begin position="299"/>
        <end position="400"/>
    </location>
</feature>
<organism evidence="3 4">
    <name type="scientific">Mucor circinelloides f. circinelloides (strain 1006PhL)</name>
    <name type="common">Mucormycosis agent</name>
    <name type="synonym">Calyptromyces circinelloides</name>
    <dbReference type="NCBI Taxonomy" id="1220926"/>
    <lineage>
        <taxon>Eukaryota</taxon>
        <taxon>Fungi</taxon>
        <taxon>Fungi incertae sedis</taxon>
        <taxon>Mucoromycota</taxon>
        <taxon>Mucoromycotina</taxon>
        <taxon>Mucoromycetes</taxon>
        <taxon>Mucorales</taxon>
        <taxon>Mucorineae</taxon>
        <taxon>Mucoraceae</taxon>
        <taxon>Mucor</taxon>
    </lineage>
</organism>
<dbReference type="AlphaFoldDB" id="S2JVH0"/>
<dbReference type="EMBL" id="KE123900">
    <property type="protein sequence ID" value="EPB92392.1"/>
    <property type="molecule type" value="Genomic_DNA"/>
</dbReference>
<dbReference type="eggNOG" id="KOG1249">
    <property type="taxonomic scope" value="Eukaryota"/>
</dbReference>
<dbReference type="Gene3D" id="3.40.50.300">
    <property type="entry name" value="P-loop containing nucleotide triphosphate hydrolases"/>
    <property type="match status" value="1"/>
</dbReference>
<dbReference type="InterPro" id="IPR006073">
    <property type="entry name" value="GTP-bd"/>
</dbReference>
<dbReference type="PANTHER" id="PTHR46434:SF1">
    <property type="entry name" value="GENETIC INTERACTOR OF PROHIBITINS 3, MITOCHONDRIAL"/>
    <property type="match status" value="1"/>
</dbReference>
<dbReference type="PANTHER" id="PTHR46434">
    <property type="entry name" value="GENETIC INTERACTOR OF PROHIBITINS 3, MITOCHONDRIAL"/>
    <property type="match status" value="1"/>
</dbReference>
<evidence type="ECO:0000313" key="3">
    <source>
        <dbReference type="EMBL" id="EPB92392.1"/>
    </source>
</evidence>
<dbReference type="GO" id="GO:0005739">
    <property type="term" value="C:mitochondrion"/>
    <property type="evidence" value="ECO:0007669"/>
    <property type="project" value="TreeGrafter"/>
</dbReference>
<dbReference type="InterPro" id="IPR027417">
    <property type="entry name" value="P-loop_NTPase"/>
</dbReference>